<dbReference type="AlphaFoldDB" id="A0A517PDW5"/>
<proteinExistence type="predicted"/>
<reference evidence="2 3" key="1">
    <citation type="submission" date="2019-02" db="EMBL/GenBank/DDBJ databases">
        <title>Deep-cultivation of Planctomycetes and their phenomic and genomic characterization uncovers novel biology.</title>
        <authorList>
            <person name="Wiegand S."/>
            <person name="Jogler M."/>
            <person name="Boedeker C."/>
            <person name="Pinto D."/>
            <person name="Vollmers J."/>
            <person name="Rivas-Marin E."/>
            <person name="Kohn T."/>
            <person name="Peeters S.H."/>
            <person name="Heuer A."/>
            <person name="Rast P."/>
            <person name="Oberbeckmann S."/>
            <person name="Bunk B."/>
            <person name="Jeske O."/>
            <person name="Meyerdierks A."/>
            <person name="Storesund J.E."/>
            <person name="Kallscheuer N."/>
            <person name="Luecker S."/>
            <person name="Lage O.M."/>
            <person name="Pohl T."/>
            <person name="Merkel B.J."/>
            <person name="Hornburger P."/>
            <person name="Mueller R.-W."/>
            <person name="Bruemmer F."/>
            <person name="Labrenz M."/>
            <person name="Spormann A.M."/>
            <person name="Op den Camp H."/>
            <person name="Overmann J."/>
            <person name="Amann R."/>
            <person name="Jetten M.S.M."/>
            <person name="Mascher T."/>
            <person name="Medema M.H."/>
            <person name="Devos D.P."/>
            <person name="Kaster A.-K."/>
            <person name="Ovreas L."/>
            <person name="Rohde M."/>
            <person name="Galperin M.Y."/>
            <person name="Jogler C."/>
        </authorList>
    </citation>
    <scope>NUCLEOTIDE SEQUENCE [LARGE SCALE GENOMIC DNA]</scope>
    <source>
        <strain evidence="2 3">CA12</strain>
    </source>
</reference>
<protein>
    <recommendedName>
        <fullName evidence="4">Leucine Rich repeats (2 copies)</fullName>
    </recommendedName>
</protein>
<evidence type="ECO:0000256" key="1">
    <source>
        <dbReference type="SAM" id="MobiDB-lite"/>
    </source>
</evidence>
<dbReference type="Proteomes" id="UP000318741">
    <property type="component" value="Chromosome"/>
</dbReference>
<dbReference type="SUPFAM" id="SSF52047">
    <property type="entry name" value="RNI-like"/>
    <property type="match status" value="1"/>
</dbReference>
<feature type="region of interest" description="Disordered" evidence="1">
    <location>
        <begin position="24"/>
        <end position="43"/>
    </location>
</feature>
<evidence type="ECO:0000313" key="2">
    <source>
        <dbReference type="EMBL" id="QDT17575.1"/>
    </source>
</evidence>
<evidence type="ECO:0008006" key="4">
    <source>
        <dbReference type="Google" id="ProtNLM"/>
    </source>
</evidence>
<accession>A0A517PDW5</accession>
<organism evidence="2 3">
    <name type="scientific">Alienimonas californiensis</name>
    <dbReference type="NCBI Taxonomy" id="2527989"/>
    <lineage>
        <taxon>Bacteria</taxon>
        <taxon>Pseudomonadati</taxon>
        <taxon>Planctomycetota</taxon>
        <taxon>Planctomycetia</taxon>
        <taxon>Planctomycetales</taxon>
        <taxon>Planctomycetaceae</taxon>
        <taxon>Alienimonas</taxon>
    </lineage>
</organism>
<dbReference type="KEGG" id="acaf:CA12_37030"/>
<sequence length="237" mass="25524">MSVRAVLFGLAGLVLIPLAGCDREEEPPAAPPPRAWVEQLDESSRGERTAIELSAEGLRPDHLSALGKGGEAVERITLVDVPQTADREAFDTAWRSVLPSLPNLRRVTFDGPVSADVFAEAGTPPLTHLNLPAAAMGSSGFRALLAGRPSLELLRLHAPGVRDEDLAGLADLPRLRFLHLIDAPLTDAAVPHLAAGPALESVYLDRSRLTWEGWEELHRLRPDLHLHADLTHPVGGH</sequence>
<keyword evidence="3" id="KW-1185">Reference proteome</keyword>
<dbReference type="EMBL" id="CP036265">
    <property type="protein sequence ID" value="QDT17575.1"/>
    <property type="molecule type" value="Genomic_DNA"/>
</dbReference>
<gene>
    <name evidence="2" type="ORF">CA12_37030</name>
</gene>
<dbReference type="Gene3D" id="3.80.10.10">
    <property type="entry name" value="Ribonuclease Inhibitor"/>
    <property type="match status" value="1"/>
</dbReference>
<name>A0A517PDW5_9PLAN</name>
<evidence type="ECO:0000313" key="3">
    <source>
        <dbReference type="Proteomes" id="UP000318741"/>
    </source>
</evidence>
<dbReference type="InterPro" id="IPR032675">
    <property type="entry name" value="LRR_dom_sf"/>
</dbReference>